<dbReference type="InterPro" id="IPR029032">
    <property type="entry name" value="AhpD-like"/>
</dbReference>
<keyword evidence="3" id="KW-1185">Reference proteome</keyword>
<evidence type="ECO:0000313" key="3">
    <source>
        <dbReference type="Proteomes" id="UP000558113"/>
    </source>
</evidence>
<dbReference type="Pfam" id="PF02627">
    <property type="entry name" value="CMD"/>
    <property type="match status" value="1"/>
</dbReference>
<proteinExistence type="predicted"/>
<gene>
    <name evidence="2" type="ORF">GT003_01880</name>
</gene>
<evidence type="ECO:0000313" key="2">
    <source>
        <dbReference type="EMBL" id="NBC67737.1"/>
    </source>
</evidence>
<dbReference type="GO" id="GO:0051920">
    <property type="term" value="F:peroxiredoxin activity"/>
    <property type="evidence" value="ECO:0007669"/>
    <property type="project" value="InterPro"/>
</dbReference>
<dbReference type="EMBL" id="JAAAMU010000001">
    <property type="protein sequence ID" value="NBC67737.1"/>
    <property type="molecule type" value="Genomic_DNA"/>
</dbReference>
<accession>A0A7X4YK32</accession>
<sequence length="108" mass="12026">MHRRIPSTARTSFGATAPAFVRYTEEVLFGDVWRRETLSLRDRSLITLSALVSAGLTDQLPYHMRLASEDGLTEEELAEAVTHLAFYAGWPRAASALDIAKTVFGRDK</sequence>
<dbReference type="Proteomes" id="UP000558113">
    <property type="component" value="Unassembled WGS sequence"/>
</dbReference>
<name>A0A7X4YK32_9BACL</name>
<organism evidence="2 3">
    <name type="scientific">Paenibacillus sacheonensis</name>
    <dbReference type="NCBI Taxonomy" id="742054"/>
    <lineage>
        <taxon>Bacteria</taxon>
        <taxon>Bacillati</taxon>
        <taxon>Bacillota</taxon>
        <taxon>Bacilli</taxon>
        <taxon>Bacillales</taxon>
        <taxon>Paenibacillaceae</taxon>
        <taxon>Paenibacillus</taxon>
    </lineage>
</organism>
<feature type="domain" description="Carboxymuconolactone decarboxylase-like" evidence="1">
    <location>
        <begin position="18"/>
        <end position="101"/>
    </location>
</feature>
<reference evidence="2 3" key="1">
    <citation type="submission" date="2020-01" db="EMBL/GenBank/DDBJ databases">
        <title>Paenibacillus soybeanensis sp. nov. isolated from the nodules of soybean (Glycine max(L.) Merr).</title>
        <authorList>
            <person name="Wang H."/>
        </authorList>
    </citation>
    <scope>NUCLEOTIDE SEQUENCE [LARGE SCALE GENOMIC DNA]</scope>
    <source>
        <strain evidence="2 3">DSM 23054</strain>
    </source>
</reference>
<comment type="caution">
    <text evidence="2">The sequence shown here is derived from an EMBL/GenBank/DDBJ whole genome shotgun (WGS) entry which is preliminary data.</text>
</comment>
<dbReference type="AlphaFoldDB" id="A0A7X4YK32"/>
<protein>
    <submittedName>
        <fullName evidence="2">Carboxymuconolactone decarboxylase family protein</fullName>
    </submittedName>
</protein>
<dbReference type="OrthoDB" id="9802489at2"/>
<dbReference type="Gene3D" id="1.20.1290.10">
    <property type="entry name" value="AhpD-like"/>
    <property type="match status" value="1"/>
</dbReference>
<dbReference type="InterPro" id="IPR003779">
    <property type="entry name" value="CMD-like"/>
</dbReference>
<dbReference type="PANTHER" id="PTHR33570">
    <property type="entry name" value="4-CARBOXYMUCONOLACTONE DECARBOXYLASE FAMILY PROTEIN"/>
    <property type="match status" value="1"/>
</dbReference>
<dbReference type="PANTHER" id="PTHR33570:SF9">
    <property type="entry name" value="BLL4600 PROTEIN"/>
    <property type="match status" value="1"/>
</dbReference>
<dbReference type="RefSeq" id="WP_161693809.1">
    <property type="nucleotide sequence ID" value="NZ_JAAAMU010000001.1"/>
</dbReference>
<dbReference type="InterPro" id="IPR052512">
    <property type="entry name" value="4CMD/NDH-1_regulator"/>
</dbReference>
<evidence type="ECO:0000259" key="1">
    <source>
        <dbReference type="Pfam" id="PF02627"/>
    </source>
</evidence>
<dbReference type="SUPFAM" id="SSF69118">
    <property type="entry name" value="AhpD-like"/>
    <property type="match status" value="1"/>
</dbReference>